<dbReference type="Gene3D" id="1.10.150.320">
    <property type="entry name" value="Photosystem II 12 kDa extrinsic protein"/>
    <property type="match status" value="1"/>
</dbReference>
<feature type="compositionally biased region" description="Polar residues" evidence="2">
    <location>
        <begin position="193"/>
        <end position="202"/>
    </location>
</feature>
<reference evidence="4" key="2">
    <citation type="journal article" date="2009" name="BMC Biol.">
        <title>Features of the ancestral bilaterian inferred from Platynereis dumerilii ParaHox genes.</title>
        <authorList>
            <person name="Hui J.H."/>
            <person name="Raible F."/>
            <person name="Korchagina N."/>
            <person name="Dray N."/>
            <person name="Samain S."/>
            <person name="Magdelenat G."/>
            <person name="Jubin C."/>
            <person name="Segurens B."/>
            <person name="Balavoine G."/>
            <person name="Arendt D."/>
            <person name="Ferrier D.E."/>
        </authorList>
    </citation>
    <scope>NUCLEOTIDE SEQUENCE</scope>
</reference>
<keyword evidence="1" id="KW-0479">Metal-binding</keyword>
<dbReference type="PROSITE" id="PS50158">
    <property type="entry name" value="ZF_CCHC"/>
    <property type="match status" value="1"/>
</dbReference>
<dbReference type="EMBL" id="FJ001338">
    <property type="protein sequence ID" value="ACH87542.1"/>
    <property type="molecule type" value="Genomic_DNA"/>
</dbReference>
<protein>
    <submittedName>
        <fullName evidence="4">Air1 domain containing protein</fullName>
    </submittedName>
</protein>
<dbReference type="SMART" id="SM00343">
    <property type="entry name" value="ZnF_C2HC"/>
    <property type="match status" value="4"/>
</dbReference>
<dbReference type="GO" id="GO:0003676">
    <property type="term" value="F:nucleic acid binding"/>
    <property type="evidence" value="ECO:0007669"/>
    <property type="project" value="InterPro"/>
</dbReference>
<keyword evidence="1" id="KW-0863">Zinc-finger</keyword>
<feature type="compositionally biased region" description="Polar residues" evidence="2">
    <location>
        <begin position="233"/>
        <end position="250"/>
    </location>
</feature>
<evidence type="ECO:0000256" key="1">
    <source>
        <dbReference type="PROSITE-ProRule" id="PRU00047"/>
    </source>
</evidence>
<dbReference type="Gene3D" id="4.10.60.10">
    <property type="entry name" value="Zinc finger, CCHC-type"/>
    <property type="match status" value="2"/>
</dbReference>
<proteinExistence type="predicted"/>
<feature type="compositionally biased region" description="Low complexity" evidence="2">
    <location>
        <begin position="216"/>
        <end position="227"/>
    </location>
</feature>
<keyword evidence="1" id="KW-0862">Zinc</keyword>
<dbReference type="SUPFAM" id="SSF57756">
    <property type="entry name" value="Retrovirus zinc finger-like domains"/>
    <property type="match status" value="1"/>
</dbReference>
<accession>C7SB51</accession>
<dbReference type="AlphaFoldDB" id="C7SB51"/>
<organism evidence="4">
    <name type="scientific">Platynereis dumerilii</name>
    <name type="common">Dumeril's clam worm</name>
    <dbReference type="NCBI Taxonomy" id="6359"/>
    <lineage>
        <taxon>Eukaryota</taxon>
        <taxon>Metazoa</taxon>
        <taxon>Spiralia</taxon>
        <taxon>Lophotrochozoa</taxon>
        <taxon>Annelida</taxon>
        <taxon>Polychaeta</taxon>
        <taxon>Errantia</taxon>
        <taxon>Phyllodocida</taxon>
        <taxon>Nereididae</taxon>
        <taxon>Platynereis</taxon>
    </lineage>
</organism>
<dbReference type="InterPro" id="IPR036875">
    <property type="entry name" value="Znf_CCHC_sf"/>
</dbReference>
<dbReference type="InterPro" id="IPR001878">
    <property type="entry name" value="Znf_CCHC"/>
</dbReference>
<reference evidence="4" key="1">
    <citation type="submission" date="2008-08" db="EMBL/GenBank/DDBJ databases">
        <authorList>
            <person name="Hui J."/>
            <person name="Ferrier D."/>
        </authorList>
    </citation>
    <scope>NUCLEOTIDE SEQUENCE</scope>
</reference>
<dbReference type="InterPro" id="IPR010994">
    <property type="entry name" value="RuvA_2-like"/>
</dbReference>
<dbReference type="Pfam" id="PF12836">
    <property type="entry name" value="HHH_3"/>
    <property type="match status" value="1"/>
</dbReference>
<feature type="region of interest" description="Disordered" evidence="2">
    <location>
        <begin position="299"/>
        <end position="321"/>
    </location>
</feature>
<dbReference type="GO" id="GO:0008270">
    <property type="term" value="F:zinc ion binding"/>
    <property type="evidence" value="ECO:0007669"/>
    <property type="project" value="UniProtKB-KW"/>
</dbReference>
<sequence>MESKYNINTASKEELMLIEGVNELAAMSIIQYREDVGKITSWYTVKTLAPRTSLDNFMDLHDSGEWSSDIKDFPFRFKIDPPKDNKSTIKSESESSTKLGQANAINGQICNGLHKERPLNSTPSNVLSSLDKDGTDYILMSSSVQKQEVKPAPVPGGSNSSNIDSHYLNLGSKFSNLVYRKLVKNVGRRVNDNSTALCSSSKPHQKSMPKVEKTSSESFQTSTSLSSKKTRTNYSNTAPPSAGNASTDKNFSPVAVNKSVDGVLPPAAEFQFIDGTLTVCLPEAIINGVKRIQLVKPFKSKKEPESSPIPSPVGSPHSAPTPFENLGSGISSSEVPKPRPWKPRTCFECGGAGHLAPHCPTRHQRSIHCFECEGVGHPAPQCSSRRHVSIICHQCRGRGHIAKNCAFSCGPASHFSPRRNITRGYECWNYGHIARNCIDSTSSIVRASNYGSYHHGPSNFNSSLRRLPNQDFKTGSDSQDWRATMRGRI</sequence>
<name>C7SB51_PLADU</name>
<dbReference type="SUPFAM" id="SSF47781">
    <property type="entry name" value="RuvA domain 2-like"/>
    <property type="match status" value="1"/>
</dbReference>
<feature type="domain" description="CCHC-type" evidence="3">
    <location>
        <begin position="346"/>
        <end position="360"/>
    </location>
</feature>
<feature type="region of interest" description="Disordered" evidence="2">
    <location>
        <begin position="193"/>
        <end position="250"/>
    </location>
</feature>
<evidence type="ECO:0000256" key="2">
    <source>
        <dbReference type="SAM" id="MobiDB-lite"/>
    </source>
</evidence>
<evidence type="ECO:0000313" key="4">
    <source>
        <dbReference type="EMBL" id="ACH87542.1"/>
    </source>
</evidence>
<evidence type="ECO:0000259" key="3">
    <source>
        <dbReference type="PROSITE" id="PS50158"/>
    </source>
</evidence>